<reference evidence="8" key="2">
    <citation type="submission" date="2022-09" db="EMBL/GenBank/DDBJ databases">
        <authorList>
            <person name="De Moura G.S."/>
            <person name="Carvalho E."/>
            <person name="Ramos Sanchez E.M."/>
            <person name="Sellera F.P."/>
            <person name="Marques M.F.S."/>
            <person name="Heinemann M.B."/>
            <person name="De Vliegher S."/>
            <person name="Souza F.N."/>
            <person name="Mota R.A."/>
        </authorList>
    </citation>
    <scope>NUCLEOTIDE SEQUENCE</scope>
    <source>
        <strain evidence="8">BR656</strain>
    </source>
</reference>
<dbReference type="PANTHER" id="PTHR39192">
    <property type="entry name" value="IRON UPTAKE SYSTEM COMPONENT EFEO"/>
    <property type="match status" value="1"/>
</dbReference>
<evidence type="ECO:0000256" key="4">
    <source>
        <dbReference type="ARBA" id="ARBA00022729"/>
    </source>
</evidence>
<dbReference type="GO" id="GO:0030313">
    <property type="term" value="C:cell envelope"/>
    <property type="evidence" value="ECO:0007669"/>
    <property type="project" value="UniProtKB-SubCell"/>
</dbReference>
<dbReference type="PROSITE" id="PS51257">
    <property type="entry name" value="PROKAR_LIPOPROTEIN"/>
    <property type="match status" value="1"/>
</dbReference>
<feature type="region of interest" description="Disordered" evidence="5">
    <location>
        <begin position="21"/>
        <end position="43"/>
    </location>
</feature>
<feature type="compositionally biased region" description="Basic and acidic residues" evidence="5">
    <location>
        <begin position="22"/>
        <end position="43"/>
    </location>
</feature>
<evidence type="ECO:0000256" key="1">
    <source>
        <dbReference type="ARBA" id="ARBA00004196"/>
    </source>
</evidence>
<evidence type="ECO:0000256" key="2">
    <source>
        <dbReference type="ARBA" id="ARBA00005989"/>
    </source>
</evidence>
<protein>
    <recommendedName>
        <fullName evidence="3">Efem/EfeO family lipoprotein</fullName>
    </recommendedName>
</protein>
<dbReference type="EMBL" id="JAPNQM010000001">
    <property type="protein sequence ID" value="MDL0116510.1"/>
    <property type="molecule type" value="Genomic_DNA"/>
</dbReference>
<name>A0A2T4RWP9_MAMSC</name>
<dbReference type="InterPro" id="IPR050894">
    <property type="entry name" value="EfeM/EfeO_iron_uptake"/>
</dbReference>
<accession>A0A2T4RWP9</accession>
<keyword evidence="4 6" id="KW-0732">Signal</keyword>
<reference evidence="8" key="3">
    <citation type="journal article" date="2023" name="Vet. Microbiol.">
        <title>Emergence of livestock-associated Mammaliicoccus sciuri ST71 co-harbouring mecA and mecC genes in Brazil.</title>
        <authorList>
            <person name="de Moura G.S."/>
            <person name="de Carvalho E."/>
            <person name="Ramos Sanchez E.M."/>
            <person name="Sellera F.P."/>
            <person name="Marques M.F.S."/>
            <person name="Heinemann M.B."/>
            <person name="De Vliegher S."/>
            <person name="Souza F.N."/>
            <person name="Mota R.A."/>
        </authorList>
    </citation>
    <scope>NUCLEOTIDE SEQUENCE</scope>
    <source>
        <strain evidence="8">BR656</strain>
    </source>
</reference>
<dbReference type="GeneID" id="48593758"/>
<dbReference type="PANTHER" id="PTHR39192:SF1">
    <property type="entry name" value="IRON UPTAKE SYSTEM COMPONENT EFEO"/>
    <property type="match status" value="1"/>
</dbReference>
<feature type="signal peptide" evidence="6">
    <location>
        <begin position="1"/>
        <end position="22"/>
    </location>
</feature>
<dbReference type="InterPro" id="IPR053377">
    <property type="entry name" value="Iron_uptake_EfeM/EfeO"/>
</dbReference>
<evidence type="ECO:0000256" key="6">
    <source>
        <dbReference type="SAM" id="SignalP"/>
    </source>
</evidence>
<comment type="similarity">
    <text evidence="2">Belongs to the EfeM/EfeO family.</text>
</comment>
<organism evidence="9 10">
    <name type="scientific">Mammaliicoccus sciuri</name>
    <name type="common">Staphylococcus sciuri</name>
    <dbReference type="NCBI Taxonomy" id="1296"/>
    <lineage>
        <taxon>Bacteria</taxon>
        <taxon>Bacillati</taxon>
        <taxon>Bacillota</taxon>
        <taxon>Bacilli</taxon>
        <taxon>Bacillales</taxon>
        <taxon>Staphylococcaceae</taxon>
        <taxon>Mammaliicoccus</taxon>
    </lineage>
</organism>
<evidence type="ECO:0000313" key="9">
    <source>
        <dbReference type="EMBL" id="RTX70963.1"/>
    </source>
</evidence>
<dbReference type="CDD" id="cd14656">
    <property type="entry name" value="Imelysin-like_EfeO"/>
    <property type="match status" value="1"/>
</dbReference>
<dbReference type="InterPro" id="IPR018976">
    <property type="entry name" value="Imelysin-like"/>
</dbReference>
<dbReference type="Proteomes" id="UP000274792">
    <property type="component" value="Unassembled WGS sequence"/>
</dbReference>
<comment type="caution">
    <text evidence="9">The sequence shown here is derived from an EMBL/GenBank/DDBJ whole genome shotgun (WGS) entry which is preliminary data.</text>
</comment>
<dbReference type="Pfam" id="PF09375">
    <property type="entry name" value="Peptidase_M75"/>
    <property type="match status" value="1"/>
</dbReference>
<dbReference type="AlphaFoldDB" id="A0A2T4RWP9"/>
<dbReference type="Gene3D" id="1.20.1420.20">
    <property type="entry name" value="M75 peptidase, HXXE motif"/>
    <property type="match status" value="1"/>
</dbReference>
<evidence type="ECO:0000313" key="10">
    <source>
        <dbReference type="Proteomes" id="UP000274792"/>
    </source>
</evidence>
<evidence type="ECO:0000313" key="8">
    <source>
        <dbReference type="EMBL" id="MDL0116510.1"/>
    </source>
</evidence>
<feature type="chain" id="PRO_5043160872" description="Efem/EfeO family lipoprotein" evidence="6">
    <location>
        <begin position="23"/>
        <end position="286"/>
    </location>
</feature>
<proteinExistence type="inferred from homology"/>
<keyword evidence="9" id="KW-0449">Lipoprotein</keyword>
<dbReference type="EMBL" id="RXWV01000083">
    <property type="protein sequence ID" value="RTX70963.1"/>
    <property type="molecule type" value="Genomic_DNA"/>
</dbReference>
<feature type="domain" description="Imelysin-like" evidence="7">
    <location>
        <begin position="49"/>
        <end position="281"/>
    </location>
</feature>
<evidence type="ECO:0000313" key="11">
    <source>
        <dbReference type="Proteomes" id="UP001176210"/>
    </source>
</evidence>
<dbReference type="NCBIfam" id="NF041757">
    <property type="entry name" value="EfeO"/>
    <property type="match status" value="1"/>
</dbReference>
<gene>
    <name evidence="9" type="ORF">CD117_13015</name>
    <name evidence="8" type="ORF">OWO77_05920</name>
</gene>
<keyword evidence="11" id="KW-1185">Reference proteome</keyword>
<reference evidence="9 10" key="1">
    <citation type="submission" date="2018-10" db="EMBL/GenBank/DDBJ databases">
        <title>A collection Staphylococci species genome sequencing.</title>
        <authorList>
            <person name="Cole K."/>
        </authorList>
    </citation>
    <scope>NUCLEOTIDE SEQUENCE [LARGE SCALE GENOMIC DNA]</scope>
    <source>
        <strain evidence="9">CCUG 37923</strain>
        <strain evidence="10">NCTC 12218</strain>
    </source>
</reference>
<dbReference type="RefSeq" id="WP_037589373.1">
    <property type="nucleotide sequence ID" value="NZ_CAJVGN010000001.1"/>
</dbReference>
<dbReference type="Proteomes" id="UP001176210">
    <property type="component" value="Unassembled WGS sequence"/>
</dbReference>
<evidence type="ECO:0000256" key="3">
    <source>
        <dbReference type="ARBA" id="ARBA00019991"/>
    </source>
</evidence>
<sequence length="286" mass="32588">MKKLATTLLASTLILTACGNSADKKENEDKKETKETKKSEKADFSKETKAYKDFTTEQLDKFLADTEKFVEAVKADDIEKAKEIYPTARMYYERSEPVAESFGDLDPKIDARLADMKEENKEDEWSGYHKIEKALWEDNTTKDMAPVADQLLKDTKELRAKVDTVDVTPKLMLQGSIDLLNEVSSSKITGEEEIYSHTDLYDFKANIEGAEKIFEIFKDKVADKDKKLADTTQERFDNVNKLLDQYKTKDGGYEDYTKLSKDETKKLSEAVDKLGESLSQMAVITE</sequence>
<evidence type="ECO:0000256" key="5">
    <source>
        <dbReference type="SAM" id="MobiDB-lite"/>
    </source>
</evidence>
<evidence type="ECO:0000259" key="7">
    <source>
        <dbReference type="Pfam" id="PF09375"/>
    </source>
</evidence>
<dbReference type="InterPro" id="IPR034981">
    <property type="entry name" value="Imelysin-like_EfeO/Algp7"/>
</dbReference>
<dbReference type="InterPro" id="IPR038352">
    <property type="entry name" value="Imelysin_sf"/>
</dbReference>
<comment type="subcellular location">
    <subcellularLocation>
        <location evidence="1">Cell envelope</location>
    </subcellularLocation>
</comment>